<sequence length="61" mass="6916">MTTLPNRQDLRQLLADTGVTLPESKPFLRQDVVLWTALVLIHFTVLLGIGDMLVRLFSNTH</sequence>
<comment type="caution">
    <text evidence="2">The sequence shown here is derived from an EMBL/GenBank/DDBJ whole genome shotgun (WGS) entry which is preliminary data.</text>
</comment>
<keyword evidence="1" id="KW-0812">Transmembrane</keyword>
<evidence type="ECO:0000313" key="3">
    <source>
        <dbReference type="Proteomes" id="UP001202180"/>
    </source>
</evidence>
<organism evidence="2 3">
    <name type="scientific">Spirosoma liriopis</name>
    <dbReference type="NCBI Taxonomy" id="2937440"/>
    <lineage>
        <taxon>Bacteria</taxon>
        <taxon>Pseudomonadati</taxon>
        <taxon>Bacteroidota</taxon>
        <taxon>Cytophagia</taxon>
        <taxon>Cytophagales</taxon>
        <taxon>Cytophagaceae</taxon>
        <taxon>Spirosoma</taxon>
    </lineage>
</organism>
<reference evidence="2 3" key="1">
    <citation type="submission" date="2022-04" db="EMBL/GenBank/DDBJ databases">
        <title>Spirosoma sp. strain RP8 genome sequencing and assembly.</title>
        <authorList>
            <person name="Jung Y."/>
        </authorList>
    </citation>
    <scope>NUCLEOTIDE SEQUENCE [LARGE SCALE GENOMIC DNA]</scope>
    <source>
        <strain evidence="2 3">RP8</strain>
    </source>
</reference>
<keyword evidence="1" id="KW-0472">Membrane</keyword>
<dbReference type="EMBL" id="JALPRF010000006">
    <property type="protein sequence ID" value="MCK8495092.1"/>
    <property type="molecule type" value="Genomic_DNA"/>
</dbReference>
<evidence type="ECO:0000313" key="2">
    <source>
        <dbReference type="EMBL" id="MCK8495092.1"/>
    </source>
</evidence>
<keyword evidence="3" id="KW-1185">Reference proteome</keyword>
<feature type="transmembrane region" description="Helical" evidence="1">
    <location>
        <begin position="32"/>
        <end position="54"/>
    </location>
</feature>
<gene>
    <name evidence="2" type="ORF">M0L20_24685</name>
</gene>
<protein>
    <submittedName>
        <fullName evidence="2">Uncharacterized protein</fullName>
    </submittedName>
</protein>
<dbReference type="RefSeq" id="WP_248479767.1">
    <property type="nucleotide sequence ID" value="NZ_JALPRF010000006.1"/>
</dbReference>
<evidence type="ECO:0000256" key="1">
    <source>
        <dbReference type="SAM" id="Phobius"/>
    </source>
</evidence>
<dbReference type="Proteomes" id="UP001202180">
    <property type="component" value="Unassembled WGS sequence"/>
</dbReference>
<proteinExistence type="predicted"/>
<keyword evidence="1" id="KW-1133">Transmembrane helix</keyword>
<accession>A0ABT0HSD5</accession>
<name>A0ABT0HSD5_9BACT</name>